<sequence length="1155" mass="123162">MGPVVAFRKAAIPQRRHNHSPPLQRPAGTASERPTVPSSVADTHHCHRHQQQQPPPQQQQPPVRRHRQPLTADRNQHYLEKQQERQQQRLARPGAVRRDRVDGKRLCSGSPDGWPDDDGGGAAAAGGSHGCDSTSPAAGQTSFLVQSIRTWEGALQLLDIAGGPEGRPPPQLQLELLLRSRRFNTRDRGDSTVAPMTTSSHHNGLSSSVPTFADAGADASTTMSGAADSQNRTLFATWVEEPNSRNSHDAGRVCSGTIPPMPVSTPRCSRRAAAGIRPRSLRPTTAAEDASWRADWELAWEVEVQSQSIWLREPAPQPPTPPPSPLAPLQHGVGAAAEEPLPAPMRTSPAVMLPGHHAAATMAVNTWGLAAAELNQHSPIPPMRTLNRQAPQASFPPPNQTPHGDVRKQRKGPPPRPPPVLQQREQAPTAVSAAPAAVGSRLDDNGSHAALLGRASWAVDRTGHRVEDTQAALAAEVLLRIVCDAVVVQPEAWTSEEVAALLRHAAKLAYRYPGLLSAQPGRQRHVQYQSSTAAAPLPSSPSIKRNSAVSVPAAQSVGGHQHRAALDALTGGMDAGEPSSGGGGGGAELRVRLQQLLLRVDGMLTPPRQEHPAAAAPPVERRWTRRPAALSAAGTAAPAGGSGGGSTNVVTAVAAAGAMAVATSPSSPLPPATVGHVGAGAETAVVAAGAVGAASQSLSASAAVWAVWAAAALQLRISPEGSIRRRLLEEFRPWRRRPPPFLPKPWRRSAPHHPLNHREAKGERQQPPSAQRWAGDCAGGPQHALQQQQQQQRPWQLRRLKLLDMQKPTVGRRGPRLDAGDVADVLWAFAMLGLRMPRYHLDKALRAVSDSNSRRLVLRPTRSSAAGLDLGAKRDWARAPTAHSLSSKPASSSAAAAAVGPYGDGGVGRGGSGAGASSGSGVPACGYLARGLAQLRPSQLTALAWAAVELLEVVGQEGVTAVWAAQLFAATQTRLSRLSPSQLVDLLWSIGRGRRRPTGPWRRAMAAALLTAAPRLVPWQAARAAAAYAKLRIPVPYTVAAALLNTLHRNLATAQPSDVAAMVWALPYIMHPYTELFVRRHRKLLLDCAISTQPTLPSLEPAQLVQLVDGFAKLRQLPGEEWMRLHREACIRLKSRFSEPNRRKIRQAYATMLSL</sequence>
<evidence type="ECO:0000256" key="1">
    <source>
        <dbReference type="SAM" id="MobiDB-lite"/>
    </source>
</evidence>
<proteinExistence type="predicted"/>
<protein>
    <submittedName>
        <fullName evidence="2">Uncharacterized protein</fullName>
    </submittedName>
</protein>
<feature type="compositionally biased region" description="Low complexity" evidence="1">
    <location>
        <begin position="427"/>
        <end position="438"/>
    </location>
</feature>
<keyword evidence="3" id="KW-1185">Reference proteome</keyword>
<dbReference type="OrthoDB" id="552105at2759"/>
<feature type="region of interest" description="Disordered" evidence="1">
    <location>
        <begin position="378"/>
        <end position="442"/>
    </location>
</feature>
<name>D8U5D3_VOLCA</name>
<feature type="compositionally biased region" description="Basic residues" evidence="1">
    <location>
        <begin position="745"/>
        <end position="755"/>
    </location>
</feature>
<dbReference type="KEGG" id="vcn:VOLCADRAFT_94654"/>
<dbReference type="RefSeq" id="XP_002953805.1">
    <property type="nucleotide sequence ID" value="XM_002953759.1"/>
</dbReference>
<evidence type="ECO:0000313" key="3">
    <source>
        <dbReference type="Proteomes" id="UP000001058"/>
    </source>
</evidence>
<feature type="compositionally biased region" description="Basic and acidic residues" evidence="1">
    <location>
        <begin position="96"/>
        <end position="105"/>
    </location>
</feature>
<feature type="region of interest" description="Disordered" evidence="1">
    <location>
        <begin position="187"/>
        <end position="208"/>
    </location>
</feature>
<dbReference type="InParanoid" id="D8U5D3"/>
<feature type="region of interest" description="Disordered" evidence="1">
    <location>
        <begin position="738"/>
        <end position="793"/>
    </location>
</feature>
<dbReference type="GeneID" id="9616963"/>
<feature type="region of interest" description="Disordered" evidence="1">
    <location>
        <begin position="1"/>
        <end position="69"/>
    </location>
</feature>
<dbReference type="Proteomes" id="UP000001058">
    <property type="component" value="Unassembled WGS sequence"/>
</dbReference>
<organism evidence="3">
    <name type="scientific">Volvox carteri f. nagariensis</name>
    <dbReference type="NCBI Taxonomy" id="3068"/>
    <lineage>
        <taxon>Eukaryota</taxon>
        <taxon>Viridiplantae</taxon>
        <taxon>Chlorophyta</taxon>
        <taxon>core chlorophytes</taxon>
        <taxon>Chlorophyceae</taxon>
        <taxon>CS clade</taxon>
        <taxon>Chlamydomonadales</taxon>
        <taxon>Volvocaceae</taxon>
        <taxon>Volvox</taxon>
    </lineage>
</organism>
<reference evidence="2 3" key="1">
    <citation type="journal article" date="2010" name="Science">
        <title>Genomic analysis of organismal complexity in the multicellular green alga Volvox carteri.</title>
        <authorList>
            <person name="Prochnik S.E."/>
            <person name="Umen J."/>
            <person name="Nedelcu A.M."/>
            <person name="Hallmann A."/>
            <person name="Miller S.M."/>
            <person name="Nishii I."/>
            <person name="Ferris P."/>
            <person name="Kuo A."/>
            <person name="Mitros T."/>
            <person name="Fritz-Laylin L.K."/>
            <person name="Hellsten U."/>
            <person name="Chapman J."/>
            <person name="Simakov O."/>
            <person name="Rensing S.A."/>
            <person name="Terry A."/>
            <person name="Pangilinan J."/>
            <person name="Kapitonov V."/>
            <person name="Jurka J."/>
            <person name="Salamov A."/>
            <person name="Shapiro H."/>
            <person name="Schmutz J."/>
            <person name="Grimwood J."/>
            <person name="Lindquist E."/>
            <person name="Lucas S."/>
            <person name="Grigoriev I.V."/>
            <person name="Schmitt R."/>
            <person name="Kirk D."/>
            <person name="Rokhsar D.S."/>
        </authorList>
    </citation>
    <scope>NUCLEOTIDE SEQUENCE [LARGE SCALE GENOMIC DNA]</scope>
    <source>
        <strain evidence="3">f. Nagariensis / Eve</strain>
    </source>
</reference>
<feature type="compositionally biased region" description="Polar residues" evidence="1">
    <location>
        <begin position="194"/>
        <end position="208"/>
    </location>
</feature>
<dbReference type="EMBL" id="GL378359">
    <property type="protein sequence ID" value="EFJ45129.1"/>
    <property type="molecule type" value="Genomic_DNA"/>
</dbReference>
<accession>D8U5D3</accession>
<evidence type="ECO:0000313" key="2">
    <source>
        <dbReference type="EMBL" id="EFJ45129.1"/>
    </source>
</evidence>
<feature type="region of interest" description="Disordered" evidence="1">
    <location>
        <begin position="81"/>
        <end position="137"/>
    </location>
</feature>
<dbReference type="AlphaFoldDB" id="D8U5D3"/>
<feature type="compositionally biased region" description="Gly residues" evidence="1">
    <location>
        <begin position="120"/>
        <end position="129"/>
    </location>
</feature>
<feature type="region of interest" description="Disordered" evidence="1">
    <location>
        <begin position="243"/>
        <end position="268"/>
    </location>
</feature>
<gene>
    <name evidence="2" type="ORF">VOLCADRAFT_94654</name>
</gene>